<accession>A0AAN1FJY1</accession>
<dbReference type="Proteomes" id="UP000197092">
    <property type="component" value="Chromosome 2"/>
</dbReference>
<feature type="transmembrane region" description="Helical" evidence="1">
    <location>
        <begin position="77"/>
        <end position="96"/>
    </location>
</feature>
<keyword evidence="1" id="KW-0812">Transmembrane</keyword>
<name>A0AAN1FJY1_9VIBR</name>
<gene>
    <name evidence="2" type="ORF">BSZ05_19440</name>
</gene>
<evidence type="ECO:0000256" key="1">
    <source>
        <dbReference type="SAM" id="Phobius"/>
    </source>
</evidence>
<keyword evidence="1" id="KW-0472">Membrane</keyword>
<protein>
    <recommendedName>
        <fullName evidence="4">DUF2955 domain-containing protein</fullName>
    </recommendedName>
</protein>
<reference evidence="3" key="1">
    <citation type="submission" date="2016-12" db="EMBL/GenBank/DDBJ databases">
        <title>Comparative genomic analysis reveals the diversity, evolution, and environmental adaptation strategies of the genus Vibrio.</title>
        <authorList>
            <person name="Lin H."/>
            <person name="Wang X."/>
            <person name="Zhang X.-H."/>
        </authorList>
    </citation>
    <scope>NUCLEOTIDE SEQUENCE [LARGE SCALE GENOMIC DNA]</scope>
    <source>
        <strain evidence="3">QT6D1</strain>
    </source>
</reference>
<dbReference type="KEGG" id="vsh:BSZ05_19440"/>
<evidence type="ECO:0000313" key="3">
    <source>
        <dbReference type="Proteomes" id="UP000197092"/>
    </source>
</evidence>
<dbReference type="AlphaFoldDB" id="A0AAN1FJY1"/>
<feature type="transmembrane region" description="Helical" evidence="1">
    <location>
        <begin position="310"/>
        <end position="327"/>
    </location>
</feature>
<sequence>MFTELTNSKHNATIRSALLYTFGLISAWGCNLTSPVFGVLVALPLVAAQDFSLTVLIKRYALQATYIVSGLMIGEMFAKSGFLVFACSVAILGFSIYRVNRWQQAASMPTMIFYYLFAVVNTSYGTSVEHSLYSLIESMMIQLPVGWLIFKLLPSPKNNKKTSEANQCFTIEDKNFSFLVVTLTLLVFLLVDLTTSIFCALVVSGCAFSISKKSLLANIKNIVPIQVGGCLIGLGVNVIIFADIDNMIWATGVLLLLVAFYLFFANNQHLRLSEREDNNYENNILRAALVPLSLYTSPDGLYLSSYFHRSIDMLVTAILMLGLYLLVRHCRELSPSNSRFT</sequence>
<dbReference type="EMBL" id="CP018309">
    <property type="protein sequence ID" value="ASI92003.1"/>
    <property type="molecule type" value="Genomic_DNA"/>
</dbReference>
<organism evidence="2 3">
    <name type="scientific">Vibrio mediterranei</name>
    <dbReference type="NCBI Taxonomy" id="689"/>
    <lineage>
        <taxon>Bacteria</taxon>
        <taxon>Pseudomonadati</taxon>
        <taxon>Pseudomonadota</taxon>
        <taxon>Gammaproteobacteria</taxon>
        <taxon>Vibrionales</taxon>
        <taxon>Vibrionaceae</taxon>
        <taxon>Vibrio</taxon>
    </lineage>
</organism>
<feature type="transmembrane region" description="Helical" evidence="1">
    <location>
        <begin position="222"/>
        <end position="241"/>
    </location>
</feature>
<proteinExistence type="predicted"/>
<dbReference type="RefSeq" id="WP_088878043.1">
    <property type="nucleotide sequence ID" value="NZ_CP018309.1"/>
</dbReference>
<feature type="transmembrane region" description="Helical" evidence="1">
    <location>
        <begin position="247"/>
        <end position="264"/>
    </location>
</feature>
<evidence type="ECO:0008006" key="4">
    <source>
        <dbReference type="Google" id="ProtNLM"/>
    </source>
</evidence>
<keyword evidence="1" id="KW-1133">Transmembrane helix</keyword>
<feature type="transmembrane region" description="Helical" evidence="1">
    <location>
        <begin position="132"/>
        <end position="150"/>
    </location>
</feature>
<feature type="transmembrane region" description="Helical" evidence="1">
    <location>
        <begin position="185"/>
        <end position="210"/>
    </location>
</feature>
<evidence type="ECO:0000313" key="2">
    <source>
        <dbReference type="EMBL" id="ASI92003.1"/>
    </source>
</evidence>